<dbReference type="EMBL" id="CAMXCT010006637">
    <property type="protein sequence ID" value="CAI4017475.1"/>
    <property type="molecule type" value="Genomic_DNA"/>
</dbReference>
<evidence type="ECO:0000313" key="3">
    <source>
        <dbReference type="Proteomes" id="UP001152797"/>
    </source>
</evidence>
<evidence type="ECO:0000313" key="2">
    <source>
        <dbReference type="EMBL" id="CAL1170850.1"/>
    </source>
</evidence>
<proteinExistence type="predicted"/>
<keyword evidence="3" id="KW-1185">Reference proteome</keyword>
<dbReference type="EMBL" id="CAMXCT030006637">
    <property type="protein sequence ID" value="CAL4804787.1"/>
    <property type="molecule type" value="Genomic_DNA"/>
</dbReference>
<name>A0A9P1GMB6_9DINO</name>
<evidence type="ECO:0000313" key="1">
    <source>
        <dbReference type="EMBL" id="CAI4017475.1"/>
    </source>
</evidence>
<organism evidence="1">
    <name type="scientific">Cladocopium goreaui</name>
    <dbReference type="NCBI Taxonomy" id="2562237"/>
    <lineage>
        <taxon>Eukaryota</taxon>
        <taxon>Sar</taxon>
        <taxon>Alveolata</taxon>
        <taxon>Dinophyceae</taxon>
        <taxon>Suessiales</taxon>
        <taxon>Symbiodiniaceae</taxon>
        <taxon>Cladocopium</taxon>
    </lineage>
</organism>
<reference evidence="2" key="2">
    <citation type="submission" date="2024-04" db="EMBL/GenBank/DDBJ databases">
        <authorList>
            <person name="Chen Y."/>
            <person name="Shah S."/>
            <person name="Dougan E. K."/>
            <person name="Thang M."/>
            <person name="Chan C."/>
        </authorList>
    </citation>
    <scope>NUCLEOTIDE SEQUENCE [LARGE SCALE GENOMIC DNA]</scope>
</reference>
<dbReference type="AlphaFoldDB" id="A0A9P1GMB6"/>
<reference evidence="1" key="1">
    <citation type="submission" date="2022-10" db="EMBL/GenBank/DDBJ databases">
        <authorList>
            <person name="Chen Y."/>
            <person name="Dougan E. K."/>
            <person name="Chan C."/>
            <person name="Rhodes N."/>
            <person name="Thang M."/>
        </authorList>
    </citation>
    <scope>NUCLEOTIDE SEQUENCE</scope>
</reference>
<sequence length="201" mass="23153">EQRVSFMPDSQEKGVLAFDSTLGQWCLYWKNQDTYGCVNSYVAEPLEGQGLRHDDWAALPVEDFAGVYLNAGVRERENQLKQRRLQFTPRPKPTLLTFASEAPQKAPECKQLVPPWDPLGKQLQQLKENPCAFVTGEAPDIEEWIRYKFWGEEDPQAPDRGYASYFKVDGGEMPTPDSGFSYEKIMECFNREYQRDLIGKE</sequence>
<dbReference type="OrthoDB" id="415930at2759"/>
<feature type="non-terminal residue" evidence="1">
    <location>
        <position position="1"/>
    </location>
</feature>
<gene>
    <name evidence="1" type="ORF">C1SCF055_LOCUS42117</name>
</gene>
<comment type="caution">
    <text evidence="1">The sequence shown here is derived from an EMBL/GenBank/DDBJ whole genome shotgun (WGS) entry which is preliminary data.</text>
</comment>
<protein>
    <submittedName>
        <fullName evidence="1">Uncharacterized protein</fullName>
    </submittedName>
</protein>
<dbReference type="Proteomes" id="UP001152797">
    <property type="component" value="Unassembled WGS sequence"/>
</dbReference>
<dbReference type="EMBL" id="CAMXCT020006637">
    <property type="protein sequence ID" value="CAL1170850.1"/>
    <property type="molecule type" value="Genomic_DNA"/>
</dbReference>
<accession>A0A9P1GMB6</accession>
<feature type="non-terminal residue" evidence="1">
    <location>
        <position position="201"/>
    </location>
</feature>